<dbReference type="Pfam" id="PF18147">
    <property type="entry name" value="Suv3_C_1"/>
    <property type="match status" value="1"/>
</dbReference>
<dbReference type="Gene3D" id="1.20.272.40">
    <property type="match status" value="1"/>
</dbReference>
<dbReference type="Pfam" id="PF22527">
    <property type="entry name" value="DEXQc_Suv3"/>
    <property type="match status" value="1"/>
</dbReference>
<accession>A0AAD5SYU9</accession>
<dbReference type="InterPro" id="IPR041082">
    <property type="entry name" value="Suv3_C_1"/>
</dbReference>
<evidence type="ECO:0000256" key="5">
    <source>
        <dbReference type="ARBA" id="ARBA00022741"/>
    </source>
</evidence>
<dbReference type="InterPro" id="IPR044774">
    <property type="entry name" value="Suv3_DEXQc"/>
</dbReference>
<dbReference type="Pfam" id="PF00271">
    <property type="entry name" value="Helicase_C"/>
    <property type="match status" value="1"/>
</dbReference>
<keyword evidence="7 14" id="KW-0347">Helicase</keyword>
<dbReference type="Proteomes" id="UP001211907">
    <property type="component" value="Unassembled WGS sequence"/>
</dbReference>
<dbReference type="Pfam" id="PF12513">
    <property type="entry name" value="SUV3_C"/>
    <property type="match status" value="1"/>
</dbReference>
<keyword evidence="15" id="KW-1185">Reference proteome</keyword>
<dbReference type="InterPro" id="IPR001650">
    <property type="entry name" value="Helicase_C-like"/>
</dbReference>
<evidence type="ECO:0000256" key="2">
    <source>
        <dbReference type="ARBA" id="ARBA00001946"/>
    </source>
</evidence>
<evidence type="ECO:0000313" key="15">
    <source>
        <dbReference type="Proteomes" id="UP001211907"/>
    </source>
</evidence>
<dbReference type="InterPro" id="IPR027417">
    <property type="entry name" value="P-loop_NTPase"/>
</dbReference>
<keyword evidence="8" id="KW-0067">ATP-binding</keyword>
<evidence type="ECO:0000256" key="11">
    <source>
        <dbReference type="ARBA" id="ARBA00047984"/>
    </source>
</evidence>
<comment type="cofactor">
    <cofactor evidence="1">
        <name>Mn(2+)</name>
        <dbReference type="ChEBI" id="CHEBI:29035"/>
    </cofactor>
</comment>
<comment type="subcellular location">
    <subcellularLocation>
        <location evidence="3">Mitochondrion matrix</location>
    </subcellularLocation>
</comment>
<evidence type="ECO:0000256" key="1">
    <source>
        <dbReference type="ARBA" id="ARBA00001936"/>
    </source>
</evidence>
<keyword evidence="5" id="KW-0547">Nucleotide-binding</keyword>
<feature type="domain" description="Helicase C-terminal" evidence="13">
    <location>
        <begin position="270"/>
        <end position="442"/>
    </location>
</feature>
<dbReference type="AlphaFoldDB" id="A0AAD5SYU9"/>
<dbReference type="Gene3D" id="1.20.58.1080">
    <property type="match status" value="1"/>
</dbReference>
<dbReference type="GO" id="GO:0000965">
    <property type="term" value="P:mitochondrial RNA 3'-end processing"/>
    <property type="evidence" value="ECO:0007669"/>
    <property type="project" value="TreeGrafter"/>
</dbReference>
<sequence>MEAEQKGNNLLNTPANLSEIARELLSSETIKRKCKDLGLQYADAQPLIEEYATAVRADELPYMRKSVVEDAMRDEKPIDRFLLPGLYQFILDTKKDLVDAPNFRTLMTLSDLRTPSEWFPQARAMKRKIIMHVGPTNSGKTYSALKCFEKAETGAYAGPLRLLAHDVYEKLNNNGASCNLLTGEERRESDNVYKWSCTVEMTPLNRNLDIAVIDEIQMISDEQRGWAWTNALLGACAKEVHLCGEATAVPLVKRICALMGEEVTVHTYNRLTPLHIEVKGNGSSFSNIQPGDCVVTFSRKNIFAIRKKIEGFATMKAAVIYGSLPPETRAEQAKLFNDPNNNHRILVASDAIGMGLNLNIRRIVFETVSKFNGKRTVPLTVSQIKQIAGRAGRFKTQYPIGTVSTLHNGDMAAVRRALGVENPPPLPSAGIHPSLEQIQSLADELPNETFAGLLDQFEQLSRLDGDFFLCNLHQQKDIANLIQSIELSLSDRYTLVNAPASADEGILSEAFVRFATCVSTGEECNLKDYVTLPHAPAQSSELLKVLEAHHKVILLYLWLSYRFPSIFSDSDTASHLKRVCEDLINSSLDKLHDPRVKQKVDSGKSWGKKQFEKRKTVNINEWPSFLEKKKNKLLHKLEERESMT</sequence>
<keyword evidence="9" id="KW-0809">Transit peptide</keyword>
<evidence type="ECO:0000256" key="7">
    <source>
        <dbReference type="ARBA" id="ARBA00022806"/>
    </source>
</evidence>
<dbReference type="InterPro" id="IPR014001">
    <property type="entry name" value="Helicase_ATP-bd"/>
</dbReference>
<dbReference type="EC" id="3.6.4.13" evidence="4"/>
<dbReference type="PROSITE" id="PS51194">
    <property type="entry name" value="HELICASE_CTER"/>
    <property type="match status" value="1"/>
</dbReference>
<keyword evidence="6" id="KW-0378">Hydrolase</keyword>
<gene>
    <name evidence="14" type="primary">SUV3</name>
    <name evidence="14" type="ORF">HK100_000143</name>
</gene>
<dbReference type="GO" id="GO:0005524">
    <property type="term" value="F:ATP binding"/>
    <property type="evidence" value="ECO:0007669"/>
    <property type="project" value="UniProtKB-KW"/>
</dbReference>
<organism evidence="14 15">
    <name type="scientific">Physocladia obscura</name>
    <dbReference type="NCBI Taxonomy" id="109957"/>
    <lineage>
        <taxon>Eukaryota</taxon>
        <taxon>Fungi</taxon>
        <taxon>Fungi incertae sedis</taxon>
        <taxon>Chytridiomycota</taxon>
        <taxon>Chytridiomycota incertae sedis</taxon>
        <taxon>Chytridiomycetes</taxon>
        <taxon>Chytridiales</taxon>
        <taxon>Chytriomycetaceae</taxon>
        <taxon>Physocladia</taxon>
    </lineage>
</organism>
<comment type="caution">
    <text evidence="14">The sequence shown here is derived from an EMBL/GenBank/DDBJ whole genome shotgun (WGS) entry which is preliminary data.</text>
</comment>
<evidence type="ECO:0000256" key="9">
    <source>
        <dbReference type="ARBA" id="ARBA00022946"/>
    </source>
</evidence>
<reference evidence="14" key="1">
    <citation type="submission" date="2020-05" db="EMBL/GenBank/DDBJ databases">
        <title>Phylogenomic resolution of chytrid fungi.</title>
        <authorList>
            <person name="Stajich J.E."/>
            <person name="Amses K."/>
            <person name="Simmons R."/>
            <person name="Seto K."/>
            <person name="Myers J."/>
            <person name="Bonds A."/>
            <person name="Quandt C.A."/>
            <person name="Barry K."/>
            <person name="Liu P."/>
            <person name="Grigoriev I."/>
            <person name="Longcore J.E."/>
            <person name="James T.Y."/>
        </authorList>
    </citation>
    <scope>NUCLEOTIDE SEQUENCE</scope>
    <source>
        <strain evidence="14">JEL0513</strain>
    </source>
</reference>
<comment type="cofactor">
    <cofactor evidence="2">
        <name>Mg(2+)</name>
        <dbReference type="ChEBI" id="CHEBI:18420"/>
    </cofactor>
</comment>
<dbReference type="InterPro" id="IPR022192">
    <property type="entry name" value="SUV3_C"/>
</dbReference>
<feature type="domain" description="Helicase ATP-binding" evidence="12">
    <location>
        <begin position="121"/>
        <end position="266"/>
    </location>
</feature>
<dbReference type="SMART" id="SM00490">
    <property type="entry name" value="HELICc"/>
    <property type="match status" value="1"/>
</dbReference>
<dbReference type="PANTHER" id="PTHR12131">
    <property type="entry name" value="ATP-DEPENDENT RNA AND DNA HELICASE"/>
    <property type="match status" value="1"/>
</dbReference>
<evidence type="ECO:0000256" key="4">
    <source>
        <dbReference type="ARBA" id="ARBA00012552"/>
    </source>
</evidence>
<dbReference type="FunFam" id="3.40.50.300:FF:000957">
    <property type="entry name" value="ATP-dependent RNA helicase SUV3L, mitochondrial"/>
    <property type="match status" value="1"/>
</dbReference>
<dbReference type="EMBL" id="JADGJH010001020">
    <property type="protein sequence ID" value="KAJ3119838.1"/>
    <property type="molecule type" value="Genomic_DNA"/>
</dbReference>
<dbReference type="GO" id="GO:0003724">
    <property type="term" value="F:RNA helicase activity"/>
    <property type="evidence" value="ECO:0007669"/>
    <property type="project" value="UniProtKB-EC"/>
</dbReference>
<comment type="catalytic activity">
    <reaction evidence="11">
        <text>ATP + H2O = ADP + phosphate + H(+)</text>
        <dbReference type="Rhea" id="RHEA:13065"/>
        <dbReference type="ChEBI" id="CHEBI:15377"/>
        <dbReference type="ChEBI" id="CHEBI:15378"/>
        <dbReference type="ChEBI" id="CHEBI:30616"/>
        <dbReference type="ChEBI" id="CHEBI:43474"/>
        <dbReference type="ChEBI" id="CHEBI:456216"/>
        <dbReference type="EC" id="3.6.4.13"/>
    </reaction>
</comment>
<evidence type="ECO:0000256" key="10">
    <source>
        <dbReference type="ARBA" id="ARBA00023128"/>
    </source>
</evidence>
<dbReference type="PANTHER" id="PTHR12131:SF1">
    <property type="entry name" value="ATP-DEPENDENT RNA HELICASE SUPV3L1, MITOCHONDRIAL-RELATED"/>
    <property type="match status" value="1"/>
</dbReference>
<protein>
    <recommendedName>
        <fullName evidence="4">RNA helicase</fullName>
        <ecNumber evidence="4">3.6.4.13</ecNumber>
    </recommendedName>
</protein>
<dbReference type="GO" id="GO:0005759">
    <property type="term" value="C:mitochondrial matrix"/>
    <property type="evidence" value="ECO:0007669"/>
    <property type="project" value="UniProtKB-SubCell"/>
</dbReference>
<dbReference type="Gene3D" id="3.40.50.300">
    <property type="entry name" value="P-loop containing nucleotide triphosphate hydrolases"/>
    <property type="match status" value="2"/>
</dbReference>
<proteinExistence type="predicted"/>
<evidence type="ECO:0000259" key="13">
    <source>
        <dbReference type="PROSITE" id="PS51194"/>
    </source>
</evidence>
<dbReference type="FunFam" id="3.40.50.300:FF:000269">
    <property type="entry name" value="ATP-dependent RNA helicase SUPV3L1, mitochondrial"/>
    <property type="match status" value="1"/>
</dbReference>
<dbReference type="InterPro" id="IPR055206">
    <property type="entry name" value="DEXQc_SUV3"/>
</dbReference>
<dbReference type="PROSITE" id="PS51192">
    <property type="entry name" value="HELICASE_ATP_BIND_1"/>
    <property type="match status" value="1"/>
</dbReference>
<evidence type="ECO:0000313" key="14">
    <source>
        <dbReference type="EMBL" id="KAJ3119838.1"/>
    </source>
</evidence>
<dbReference type="GO" id="GO:0016787">
    <property type="term" value="F:hydrolase activity"/>
    <property type="evidence" value="ECO:0007669"/>
    <property type="project" value="UniProtKB-KW"/>
</dbReference>
<dbReference type="CDD" id="cd18805">
    <property type="entry name" value="SF2_C_suv3"/>
    <property type="match status" value="1"/>
</dbReference>
<dbReference type="CDD" id="cd17913">
    <property type="entry name" value="DEXQc_Suv3"/>
    <property type="match status" value="1"/>
</dbReference>
<evidence type="ECO:0000256" key="8">
    <source>
        <dbReference type="ARBA" id="ARBA00022840"/>
    </source>
</evidence>
<dbReference type="InterPro" id="IPR050699">
    <property type="entry name" value="RNA-DNA_Helicase"/>
</dbReference>
<keyword evidence="10" id="KW-0496">Mitochondrion</keyword>
<evidence type="ECO:0000256" key="3">
    <source>
        <dbReference type="ARBA" id="ARBA00004305"/>
    </source>
</evidence>
<name>A0AAD5SYU9_9FUNG</name>
<dbReference type="SUPFAM" id="SSF52540">
    <property type="entry name" value="P-loop containing nucleoside triphosphate hydrolases"/>
    <property type="match status" value="1"/>
</dbReference>
<dbReference type="GO" id="GO:0045025">
    <property type="term" value="C:mitochondrial degradosome"/>
    <property type="evidence" value="ECO:0007669"/>
    <property type="project" value="TreeGrafter"/>
</dbReference>
<evidence type="ECO:0000259" key="12">
    <source>
        <dbReference type="PROSITE" id="PS51192"/>
    </source>
</evidence>
<evidence type="ECO:0000256" key="6">
    <source>
        <dbReference type="ARBA" id="ARBA00022801"/>
    </source>
</evidence>